<reference evidence="1 2" key="1">
    <citation type="submission" date="2022-12" db="EMBL/GenBank/DDBJ databases">
        <title>Chromosome-scale assembly of the Ensete ventricosum genome.</title>
        <authorList>
            <person name="Dussert Y."/>
            <person name="Stocks J."/>
            <person name="Wendawek A."/>
            <person name="Woldeyes F."/>
            <person name="Nichols R.A."/>
            <person name="Borrell J.S."/>
        </authorList>
    </citation>
    <scope>NUCLEOTIDE SEQUENCE [LARGE SCALE GENOMIC DNA]</scope>
    <source>
        <strain evidence="2">cv. Maze</strain>
        <tissue evidence="1">Seeds</tissue>
    </source>
</reference>
<dbReference type="EMBL" id="JAQQAF010000009">
    <property type="protein sequence ID" value="KAJ8461242.1"/>
    <property type="molecule type" value="Genomic_DNA"/>
</dbReference>
<gene>
    <name evidence="1" type="ORF">OPV22_034168</name>
</gene>
<comment type="caution">
    <text evidence="1">The sequence shown here is derived from an EMBL/GenBank/DDBJ whole genome shotgun (WGS) entry which is preliminary data.</text>
</comment>
<accession>A0AAV8Q099</accession>
<organism evidence="1 2">
    <name type="scientific">Ensete ventricosum</name>
    <name type="common">Abyssinian banana</name>
    <name type="synonym">Musa ensete</name>
    <dbReference type="NCBI Taxonomy" id="4639"/>
    <lineage>
        <taxon>Eukaryota</taxon>
        <taxon>Viridiplantae</taxon>
        <taxon>Streptophyta</taxon>
        <taxon>Embryophyta</taxon>
        <taxon>Tracheophyta</taxon>
        <taxon>Spermatophyta</taxon>
        <taxon>Magnoliopsida</taxon>
        <taxon>Liliopsida</taxon>
        <taxon>Zingiberales</taxon>
        <taxon>Musaceae</taxon>
        <taxon>Ensete</taxon>
    </lineage>
</organism>
<evidence type="ECO:0000313" key="1">
    <source>
        <dbReference type="EMBL" id="KAJ8461242.1"/>
    </source>
</evidence>
<evidence type="ECO:0000313" key="2">
    <source>
        <dbReference type="Proteomes" id="UP001222027"/>
    </source>
</evidence>
<proteinExistence type="predicted"/>
<name>A0AAV8Q099_ENSVE</name>
<dbReference type="AlphaFoldDB" id="A0AAV8Q099"/>
<keyword evidence="2" id="KW-1185">Reference proteome</keyword>
<sequence>MICKITGFSSAAIFDDCFDYNVPLQINPLGSLSPCFPRTKNNHPYVFQAGELLDPSSEAFPSSTLAAPLWRLASIAVVTPQHMALLRRLPLSLRQRLASIAVVTPQHMALRRRLPLSLRQTRLASELKAKLKPLRRRREMADKEATWSIIE</sequence>
<protein>
    <submittedName>
        <fullName evidence="1">Uncharacterized protein</fullName>
    </submittedName>
</protein>
<dbReference type="Proteomes" id="UP001222027">
    <property type="component" value="Unassembled WGS sequence"/>
</dbReference>